<feature type="domain" description="GST N-terminal" evidence="1">
    <location>
        <begin position="1"/>
        <end position="78"/>
    </location>
</feature>
<keyword evidence="4" id="KW-1185">Reference proteome</keyword>
<dbReference type="InterPro" id="IPR004045">
    <property type="entry name" value="Glutathione_S-Trfase_N"/>
</dbReference>
<dbReference type="SUPFAM" id="SSF47616">
    <property type="entry name" value="GST C-terminal domain-like"/>
    <property type="match status" value="1"/>
</dbReference>
<dbReference type="InterPro" id="IPR010987">
    <property type="entry name" value="Glutathione-S-Trfase_C-like"/>
</dbReference>
<dbReference type="RefSeq" id="WP_187804927.1">
    <property type="nucleotide sequence ID" value="NZ_LZEU01000001.1"/>
</dbReference>
<dbReference type="Proteomes" id="UP000744555">
    <property type="component" value="Unassembled WGS sequence"/>
</dbReference>
<dbReference type="EMBL" id="LZEU01000001">
    <property type="protein sequence ID" value="MBC9249814.1"/>
    <property type="molecule type" value="Genomic_DNA"/>
</dbReference>
<dbReference type="Pfam" id="PF13410">
    <property type="entry name" value="GST_C_2"/>
    <property type="match status" value="1"/>
</dbReference>
<evidence type="ECO:0000259" key="2">
    <source>
        <dbReference type="PROSITE" id="PS50405"/>
    </source>
</evidence>
<evidence type="ECO:0000259" key="1">
    <source>
        <dbReference type="PROSITE" id="PS50404"/>
    </source>
</evidence>
<dbReference type="Gene3D" id="3.40.30.10">
    <property type="entry name" value="Glutaredoxin"/>
    <property type="match status" value="1"/>
</dbReference>
<proteinExistence type="predicted"/>
<name>A0ABR7RYD2_AQUAC</name>
<dbReference type="PROSITE" id="PS50405">
    <property type="entry name" value="GST_CTER"/>
    <property type="match status" value="1"/>
</dbReference>
<reference evidence="3 4" key="1">
    <citation type="submission" date="2016-06" db="EMBL/GenBank/DDBJ databases">
        <authorList>
            <person name="Ramos C."/>
            <person name="Pintado A."/>
            <person name="Crespo-Gomez J.I."/>
        </authorList>
    </citation>
    <scope>NUCLEOTIDE SEQUENCE [LARGE SCALE GENOMIC DNA]</scope>
    <source>
        <strain evidence="3 4">AVO110</strain>
    </source>
</reference>
<feature type="domain" description="GST C-terminal" evidence="2">
    <location>
        <begin position="97"/>
        <end position="246"/>
    </location>
</feature>
<dbReference type="SUPFAM" id="SSF52833">
    <property type="entry name" value="Thioredoxin-like"/>
    <property type="match status" value="1"/>
</dbReference>
<dbReference type="Gene3D" id="1.20.1050.10">
    <property type="match status" value="1"/>
</dbReference>
<accession>A0ABR7RYD2</accession>
<dbReference type="PANTHER" id="PTHR42673:SF4">
    <property type="entry name" value="MALEYLACETOACETATE ISOMERASE"/>
    <property type="match status" value="1"/>
</dbReference>
<protein>
    <submittedName>
        <fullName evidence="3">Glutathione S-transferase</fullName>
    </submittedName>
</protein>
<evidence type="ECO:0000313" key="4">
    <source>
        <dbReference type="Proteomes" id="UP000744555"/>
    </source>
</evidence>
<dbReference type="PROSITE" id="PS50404">
    <property type="entry name" value="GST_NTER"/>
    <property type="match status" value="1"/>
</dbReference>
<dbReference type="PANTHER" id="PTHR42673">
    <property type="entry name" value="MALEYLACETOACETATE ISOMERASE"/>
    <property type="match status" value="1"/>
</dbReference>
<evidence type="ECO:0000313" key="3">
    <source>
        <dbReference type="EMBL" id="MBC9249814.1"/>
    </source>
</evidence>
<comment type="caution">
    <text evidence="3">The sequence shown here is derived from an EMBL/GenBank/DDBJ whole genome shotgun (WGS) entry which is preliminary data.</text>
</comment>
<sequence length="246" mass="28364">MRTLYQFPISHYCEKTRWHLDHKGLDYRVDNLFPALHRMRSRRLAGIATLPILQDGAQVVGDSTRIALHLEEHYPALPLLPKNAELRAQVLELEEHFDRLGVHVRRWLYGQIKDWSTVMHAMLKVYRPWFGLRDLMKPLLINGVQRLYGVTPERVAKSRDELLAGLELIEQRIGGDPSRYLVGDRLSLADVAAAALYAPLFTPTGTPWEGIAGHDGETQRFLDQLNARPAGQWVLRRYAKDRARRF</sequence>
<organism evidence="3 4">
    <name type="scientific">Aquipseudomonas alcaligenes</name>
    <name type="common">Pseudomonas alcaligenes</name>
    <dbReference type="NCBI Taxonomy" id="43263"/>
    <lineage>
        <taxon>Bacteria</taxon>
        <taxon>Pseudomonadati</taxon>
        <taxon>Pseudomonadota</taxon>
        <taxon>Gammaproteobacteria</taxon>
        <taxon>Pseudomonadales</taxon>
        <taxon>Pseudomonadaceae</taxon>
        <taxon>Aquipseudomonas</taxon>
    </lineage>
</organism>
<dbReference type="Pfam" id="PF13417">
    <property type="entry name" value="GST_N_3"/>
    <property type="match status" value="1"/>
</dbReference>
<dbReference type="InterPro" id="IPR036282">
    <property type="entry name" value="Glutathione-S-Trfase_C_sf"/>
</dbReference>
<gene>
    <name evidence="3" type="ORF">A9179_05950</name>
</gene>
<dbReference type="InterPro" id="IPR036249">
    <property type="entry name" value="Thioredoxin-like_sf"/>
</dbReference>